<proteinExistence type="inferred from homology"/>
<sequence length="480" mass="53870">MKTLLSLLITVLFSSLSFAQDSSPKKWSLQECVDYAIENNITVKQNELNIDLAELNKKDAIGNFLPTLNLNGNHGWNSGLTTDVTTGVLRNQTTQTTFAGINSGITIFDGLRNLNQLRRAELEILSNRYQVDRIKDDISLNVINAYLQVLFSKEAVRVAEPQLEVSREQLNRTNKLVEAGTLPSGDLFDIQATVANDEQNLVVTQNNVKLALISLAQLLQLTEYDSFDIADEEIASLPIVNLGDYTVDEIYAKALENRNEIKVAKANIDIAEKDIDLAKGDRYPTLSGFYNWNSRYSNLDRIVGSEIDPTNPTVVIGQVEGTGQNVITQNFNPVTGNPPGFFDQFDRNKGSSIGLSLQIPILNGFRVSNNIKRAKINYEQTQAQLTQEELNLDRTINTVYADAQGALKVYEAAQKSVLAQEESFRYATERYNVGIVNSFEYSQIKNRLIQAQSDFLRAKYEYIFRVKLLEFYYGVPVSLD</sequence>
<dbReference type="InterPro" id="IPR051906">
    <property type="entry name" value="TolC-like"/>
</dbReference>
<evidence type="ECO:0000256" key="9">
    <source>
        <dbReference type="SAM" id="SignalP"/>
    </source>
</evidence>
<comment type="caution">
    <text evidence="10">The sequence shown here is derived from an EMBL/GenBank/DDBJ whole genome shotgun (WGS) entry which is preliminary data.</text>
</comment>
<keyword evidence="4" id="KW-1134">Transmembrane beta strand</keyword>
<feature type="coiled-coil region" evidence="8">
    <location>
        <begin position="254"/>
        <end position="281"/>
    </location>
</feature>
<evidence type="ECO:0000256" key="5">
    <source>
        <dbReference type="ARBA" id="ARBA00022692"/>
    </source>
</evidence>
<dbReference type="SUPFAM" id="SSF56954">
    <property type="entry name" value="Outer membrane efflux proteins (OEP)"/>
    <property type="match status" value="1"/>
</dbReference>
<keyword evidence="8" id="KW-0175">Coiled coil</keyword>
<dbReference type="Pfam" id="PF02321">
    <property type="entry name" value="OEP"/>
    <property type="match status" value="2"/>
</dbReference>
<comment type="similarity">
    <text evidence="2">Belongs to the outer membrane factor (OMF) (TC 1.B.17) family.</text>
</comment>
<name>A0ABW3XXJ4_9FLAO</name>
<reference evidence="11" key="1">
    <citation type="journal article" date="2019" name="Int. J. Syst. Evol. Microbiol.">
        <title>The Global Catalogue of Microorganisms (GCM) 10K type strain sequencing project: providing services to taxonomists for standard genome sequencing and annotation.</title>
        <authorList>
            <consortium name="The Broad Institute Genomics Platform"/>
            <consortium name="The Broad Institute Genome Sequencing Center for Infectious Disease"/>
            <person name="Wu L."/>
            <person name="Ma J."/>
        </authorList>
    </citation>
    <scope>NUCLEOTIDE SEQUENCE [LARGE SCALE GENOMIC DNA]</scope>
    <source>
        <strain evidence="11">CCUG 61485</strain>
    </source>
</reference>
<dbReference type="Gene3D" id="1.20.1600.10">
    <property type="entry name" value="Outer membrane efflux proteins (OEP)"/>
    <property type="match status" value="1"/>
</dbReference>
<dbReference type="RefSeq" id="WP_377175689.1">
    <property type="nucleotide sequence ID" value="NZ_JBHTMY010000001.1"/>
</dbReference>
<keyword evidence="11" id="KW-1185">Reference proteome</keyword>
<protein>
    <submittedName>
        <fullName evidence="10">TolC family protein</fullName>
    </submittedName>
</protein>
<evidence type="ECO:0000313" key="10">
    <source>
        <dbReference type="EMBL" id="MFD1314256.1"/>
    </source>
</evidence>
<dbReference type="Proteomes" id="UP001597201">
    <property type="component" value="Unassembled WGS sequence"/>
</dbReference>
<dbReference type="PANTHER" id="PTHR30026">
    <property type="entry name" value="OUTER MEMBRANE PROTEIN TOLC"/>
    <property type="match status" value="1"/>
</dbReference>
<comment type="subcellular location">
    <subcellularLocation>
        <location evidence="1">Cell outer membrane</location>
    </subcellularLocation>
</comment>
<gene>
    <name evidence="10" type="ORF">ACFQ39_01395</name>
</gene>
<feature type="chain" id="PRO_5046440265" evidence="9">
    <location>
        <begin position="20"/>
        <end position="480"/>
    </location>
</feature>
<feature type="coiled-coil region" evidence="8">
    <location>
        <begin position="371"/>
        <end position="398"/>
    </location>
</feature>
<keyword evidence="5" id="KW-0812">Transmembrane</keyword>
<evidence type="ECO:0000256" key="7">
    <source>
        <dbReference type="ARBA" id="ARBA00023237"/>
    </source>
</evidence>
<feature type="signal peptide" evidence="9">
    <location>
        <begin position="1"/>
        <end position="19"/>
    </location>
</feature>
<keyword evidence="3" id="KW-0813">Transport</keyword>
<dbReference type="PANTHER" id="PTHR30026:SF20">
    <property type="entry name" value="OUTER MEMBRANE PROTEIN TOLC"/>
    <property type="match status" value="1"/>
</dbReference>
<evidence type="ECO:0000256" key="6">
    <source>
        <dbReference type="ARBA" id="ARBA00023136"/>
    </source>
</evidence>
<evidence type="ECO:0000256" key="1">
    <source>
        <dbReference type="ARBA" id="ARBA00004442"/>
    </source>
</evidence>
<evidence type="ECO:0000256" key="3">
    <source>
        <dbReference type="ARBA" id="ARBA00022448"/>
    </source>
</evidence>
<evidence type="ECO:0000256" key="4">
    <source>
        <dbReference type="ARBA" id="ARBA00022452"/>
    </source>
</evidence>
<dbReference type="EMBL" id="JBHTMY010000001">
    <property type="protein sequence ID" value="MFD1314256.1"/>
    <property type="molecule type" value="Genomic_DNA"/>
</dbReference>
<organism evidence="10 11">
    <name type="scientific">Namhaeicola litoreus</name>
    <dbReference type="NCBI Taxonomy" id="1052145"/>
    <lineage>
        <taxon>Bacteria</taxon>
        <taxon>Pseudomonadati</taxon>
        <taxon>Bacteroidota</taxon>
        <taxon>Flavobacteriia</taxon>
        <taxon>Flavobacteriales</taxon>
        <taxon>Flavobacteriaceae</taxon>
        <taxon>Namhaeicola</taxon>
    </lineage>
</organism>
<evidence type="ECO:0000313" key="11">
    <source>
        <dbReference type="Proteomes" id="UP001597201"/>
    </source>
</evidence>
<dbReference type="InterPro" id="IPR003423">
    <property type="entry name" value="OMP_efflux"/>
</dbReference>
<evidence type="ECO:0000256" key="8">
    <source>
        <dbReference type="SAM" id="Coils"/>
    </source>
</evidence>
<evidence type="ECO:0000256" key="2">
    <source>
        <dbReference type="ARBA" id="ARBA00007613"/>
    </source>
</evidence>
<keyword evidence="6" id="KW-0472">Membrane</keyword>
<accession>A0ABW3XXJ4</accession>
<keyword evidence="7" id="KW-0998">Cell outer membrane</keyword>
<keyword evidence="9" id="KW-0732">Signal</keyword>